<proteinExistence type="inferred from homology"/>
<dbReference type="Pfam" id="PF01314">
    <property type="entry name" value="AFOR_C"/>
    <property type="match status" value="1"/>
</dbReference>
<evidence type="ECO:0000313" key="11">
    <source>
        <dbReference type="Proteomes" id="UP000054016"/>
    </source>
</evidence>
<evidence type="ECO:0000256" key="4">
    <source>
        <dbReference type="ARBA" id="ARBA00022723"/>
    </source>
</evidence>
<dbReference type="InterPro" id="IPR036503">
    <property type="entry name" value="Ald_Fedxn_OxRdtase_N_sf"/>
</dbReference>
<dbReference type="GO" id="GO:0016625">
    <property type="term" value="F:oxidoreductase activity, acting on the aldehyde or oxo group of donors, iron-sulfur protein as acceptor"/>
    <property type="evidence" value="ECO:0007669"/>
    <property type="project" value="InterPro"/>
</dbReference>
<dbReference type="InterPro" id="IPR013983">
    <property type="entry name" value="Ald_Fedxn_OxRdtase_N"/>
</dbReference>
<dbReference type="SUPFAM" id="SSF48310">
    <property type="entry name" value="Aldehyde ferredoxin oxidoreductase, C-terminal domains"/>
    <property type="match status" value="1"/>
</dbReference>
<reference evidence="11" key="1">
    <citation type="submission" date="2015-06" db="EMBL/GenBank/DDBJ databases">
        <title>New insights into the roles of widespread benthic archaea in carbon and nitrogen cycling.</title>
        <authorList>
            <person name="Lazar C.S."/>
            <person name="Baker B.J."/>
            <person name="Seitz K.W."/>
            <person name="Hyde A.S."/>
            <person name="Dick G.J."/>
            <person name="Hinrichs K.-U."/>
            <person name="Teske A.P."/>
        </authorList>
    </citation>
    <scope>NUCLEOTIDE SEQUENCE [LARGE SCALE GENOMIC DNA]</scope>
</reference>
<feature type="domain" description="Aldehyde ferredoxin oxidoreductase N-terminal" evidence="9">
    <location>
        <begin position="4"/>
        <end position="206"/>
    </location>
</feature>
<dbReference type="EMBL" id="LFWV01000034">
    <property type="protein sequence ID" value="KON31443.1"/>
    <property type="molecule type" value="Genomic_DNA"/>
</dbReference>
<protein>
    <submittedName>
        <fullName evidence="10">Aldehyde:ferredoxin oxidoreductase</fullName>
    </submittedName>
</protein>
<dbReference type="SUPFAM" id="SSF56228">
    <property type="entry name" value="Aldehyde ferredoxin oxidoreductase, N-terminal domain"/>
    <property type="match status" value="1"/>
</dbReference>
<dbReference type="GO" id="GO:0046872">
    <property type="term" value="F:metal ion binding"/>
    <property type="evidence" value="ECO:0007669"/>
    <property type="project" value="UniProtKB-KW"/>
</dbReference>
<evidence type="ECO:0000259" key="9">
    <source>
        <dbReference type="SMART" id="SM00790"/>
    </source>
</evidence>
<dbReference type="InterPro" id="IPR013985">
    <property type="entry name" value="Ald_Fedxn_OxRdtase_dom3"/>
</dbReference>
<keyword evidence="5" id="KW-0560">Oxidoreductase</keyword>
<keyword evidence="6" id="KW-0408">Iron</keyword>
<keyword evidence="4" id="KW-0479">Metal-binding</keyword>
<evidence type="ECO:0000313" key="10">
    <source>
        <dbReference type="EMBL" id="KON31443.1"/>
    </source>
</evidence>
<comment type="caution">
    <text evidence="10">The sequence shown here is derived from an EMBL/GenBank/DDBJ whole genome shotgun (WGS) entry which is preliminary data.</text>
</comment>
<keyword evidence="7" id="KW-0411">Iron-sulfur</keyword>
<organism evidence="10 11">
    <name type="scientific">miscellaneous Crenarchaeota group-1 archaeon SG8-32-3</name>
    <dbReference type="NCBI Taxonomy" id="1685125"/>
    <lineage>
        <taxon>Archaea</taxon>
        <taxon>Candidatus Bathyarchaeota</taxon>
        <taxon>MCG-1</taxon>
    </lineage>
</organism>
<keyword evidence="3" id="KW-0004">4Fe-4S</keyword>
<evidence type="ECO:0000256" key="6">
    <source>
        <dbReference type="ARBA" id="ARBA00023004"/>
    </source>
</evidence>
<comment type="cofactor">
    <cofactor evidence="1">
        <name>[4Fe-4S] cluster</name>
        <dbReference type="ChEBI" id="CHEBI:49883"/>
    </cofactor>
</comment>
<evidence type="ECO:0000256" key="5">
    <source>
        <dbReference type="ARBA" id="ARBA00023002"/>
    </source>
</evidence>
<dbReference type="Gene3D" id="1.10.599.10">
    <property type="entry name" value="Aldehyde Ferredoxin Oxidoreductase Protein, subunit A, domain 3"/>
    <property type="match status" value="1"/>
</dbReference>
<dbReference type="AlphaFoldDB" id="A0A0M0BS98"/>
<evidence type="ECO:0000256" key="8">
    <source>
        <dbReference type="ARBA" id="ARBA00049934"/>
    </source>
</evidence>
<accession>A0A0M0BS98</accession>
<comment type="similarity">
    <text evidence="2">Belongs to the AOR/FOR family.</text>
</comment>
<evidence type="ECO:0000256" key="7">
    <source>
        <dbReference type="ARBA" id="ARBA00023014"/>
    </source>
</evidence>
<dbReference type="InterPro" id="IPR036021">
    <property type="entry name" value="Tungsten_al_ferr_oxy-like_C"/>
</dbReference>
<dbReference type="GO" id="GO:0009055">
    <property type="term" value="F:electron transfer activity"/>
    <property type="evidence" value="ECO:0007669"/>
    <property type="project" value="InterPro"/>
</dbReference>
<comment type="cofactor">
    <cofactor evidence="8">
        <name>tungstopterin</name>
        <dbReference type="ChEBI" id="CHEBI:30402"/>
    </cofactor>
</comment>
<dbReference type="Pfam" id="PF02730">
    <property type="entry name" value="AFOR_N"/>
    <property type="match status" value="1"/>
</dbReference>
<dbReference type="GO" id="GO:0051539">
    <property type="term" value="F:4 iron, 4 sulfur cluster binding"/>
    <property type="evidence" value="ECO:0007669"/>
    <property type="project" value="UniProtKB-KW"/>
</dbReference>
<dbReference type="InterPro" id="IPR001203">
    <property type="entry name" value="OxRdtase_Ald_Fedxn_C"/>
</dbReference>
<dbReference type="InterPro" id="IPR013984">
    <property type="entry name" value="Ald_Fedxn_OxRdtase_dom2"/>
</dbReference>
<dbReference type="SMART" id="SM00790">
    <property type="entry name" value="AFOR_N"/>
    <property type="match status" value="1"/>
</dbReference>
<evidence type="ECO:0000256" key="1">
    <source>
        <dbReference type="ARBA" id="ARBA00001966"/>
    </source>
</evidence>
<dbReference type="Proteomes" id="UP000054016">
    <property type="component" value="Unassembled WGS sequence"/>
</dbReference>
<gene>
    <name evidence="10" type="ORF">AC478_02750</name>
</gene>
<evidence type="ECO:0000256" key="2">
    <source>
        <dbReference type="ARBA" id="ARBA00011032"/>
    </source>
</evidence>
<dbReference type="PANTHER" id="PTHR30038">
    <property type="entry name" value="ALDEHYDE FERREDOXIN OXIDOREDUCTASE"/>
    <property type="match status" value="1"/>
</dbReference>
<name>A0A0M0BS98_9ARCH</name>
<dbReference type="PATRIC" id="fig|1685125.3.peg.630"/>
<sequence>MFGWTGNFLQVDLTRNKAVAEPYDSHLALSLIGGRGFAAKILWDKLTPGIDPLSPENKLVFAAGPLTGLGVPNSGKLVIAAKSPLTGGYGDGNLGTSAGIEMRKAGYDAVIIKGKAEKPVVLHIKNKVAEFVDAKDFWGLNTFDTENHLKAIYGRSAGVVSIGPAGENLVKFAIISSQEGRAGGRAGMGAVMGSKNLKAVVFEGFDDVPVAYPEDLKELNAAGYREIMTKPSYAFWKQQGTMSTVEWCQENSALPTFNFSEGVFEKADKIGGFAMEKIKVGNRGCPNCNMMCGNVVKNSNRNESEIDYENVAMLGSNVGLGNLRQVAALNRLADELGLDTISLGNVIGFAIETSQKKSIPEELQWGKYKETRDLINDIAYRRGFGKLLGEGVKATAANIGHESADWAMQIKGLEVSAYDCHAAPAMALAYATSSVGAHHKEAWVISWEVKFGRKSYSEEKINKVIEMQRIRGGIFESLAVCRFPNTSLGFELDWYTKYLQAATGKEMPFNALIYVADKTLNLIRAFWIREYGNSWRREMEIPPMKWFKKPLTTGPLKGAMLDLAKFDGMLKKYYAKRGWDERGIPRRSTLQKLSLPDVAKQLENYVTMSD</sequence>
<dbReference type="Gene3D" id="1.10.569.10">
    <property type="entry name" value="Aldehyde Ferredoxin Oxidoreductase Protein, subunit A, domain 2"/>
    <property type="match status" value="1"/>
</dbReference>
<evidence type="ECO:0000256" key="3">
    <source>
        <dbReference type="ARBA" id="ARBA00022485"/>
    </source>
</evidence>
<dbReference type="Gene3D" id="3.60.9.10">
    <property type="entry name" value="Aldehyde ferredoxin oxidoreductase, N-terminal domain"/>
    <property type="match status" value="1"/>
</dbReference>
<dbReference type="InterPro" id="IPR051919">
    <property type="entry name" value="W-dependent_AOR"/>
</dbReference>
<dbReference type="PANTHER" id="PTHR30038:SF5">
    <property type="entry name" value="ALDEHYDE FERREDOXIN OXIDOREDUCTASE"/>
    <property type="match status" value="1"/>
</dbReference>